<feature type="region of interest" description="Disordered" evidence="1">
    <location>
        <begin position="175"/>
        <end position="216"/>
    </location>
</feature>
<feature type="compositionally biased region" description="Gly residues" evidence="1">
    <location>
        <begin position="263"/>
        <end position="274"/>
    </location>
</feature>
<organism evidence="2 3">
    <name type="scientific">Ricinus communis</name>
    <name type="common">Castor bean</name>
    <dbReference type="NCBI Taxonomy" id="3988"/>
    <lineage>
        <taxon>Eukaryota</taxon>
        <taxon>Viridiplantae</taxon>
        <taxon>Streptophyta</taxon>
        <taxon>Embryophyta</taxon>
        <taxon>Tracheophyta</taxon>
        <taxon>Spermatophyta</taxon>
        <taxon>Magnoliopsida</taxon>
        <taxon>eudicotyledons</taxon>
        <taxon>Gunneridae</taxon>
        <taxon>Pentapetalae</taxon>
        <taxon>rosids</taxon>
        <taxon>fabids</taxon>
        <taxon>Malpighiales</taxon>
        <taxon>Euphorbiaceae</taxon>
        <taxon>Acalyphoideae</taxon>
        <taxon>Acalypheae</taxon>
        <taxon>Ricinus</taxon>
    </lineage>
</organism>
<dbReference type="Proteomes" id="UP000008311">
    <property type="component" value="Unassembled WGS sequence"/>
</dbReference>
<evidence type="ECO:0000313" key="3">
    <source>
        <dbReference type="Proteomes" id="UP000008311"/>
    </source>
</evidence>
<feature type="compositionally biased region" description="Polar residues" evidence="1">
    <location>
        <begin position="189"/>
        <end position="209"/>
    </location>
</feature>
<feature type="region of interest" description="Disordered" evidence="1">
    <location>
        <begin position="234"/>
        <end position="274"/>
    </location>
</feature>
<evidence type="ECO:0000256" key="1">
    <source>
        <dbReference type="SAM" id="MobiDB-lite"/>
    </source>
</evidence>
<protein>
    <submittedName>
        <fullName evidence="2">Uncharacterized protein</fullName>
    </submittedName>
</protein>
<name>B9TPW2_RICCO</name>
<evidence type="ECO:0000313" key="2">
    <source>
        <dbReference type="EMBL" id="EEF22102.1"/>
    </source>
</evidence>
<feature type="compositionally biased region" description="Low complexity" evidence="1">
    <location>
        <begin position="240"/>
        <end position="255"/>
    </location>
</feature>
<keyword evidence="3" id="KW-1185">Reference proteome</keyword>
<proteinExistence type="predicted"/>
<reference evidence="3" key="1">
    <citation type="journal article" date="2010" name="Nat. Biotechnol.">
        <title>Draft genome sequence of the oilseed species Ricinus communis.</title>
        <authorList>
            <person name="Chan A.P."/>
            <person name="Crabtree J."/>
            <person name="Zhao Q."/>
            <person name="Lorenzi H."/>
            <person name="Orvis J."/>
            <person name="Puiu D."/>
            <person name="Melake-Berhan A."/>
            <person name="Jones K.M."/>
            <person name="Redman J."/>
            <person name="Chen G."/>
            <person name="Cahoon E.B."/>
            <person name="Gedil M."/>
            <person name="Stanke M."/>
            <person name="Haas B.J."/>
            <person name="Wortman J.R."/>
            <person name="Fraser-Liggett C.M."/>
            <person name="Ravel J."/>
            <person name="Rabinowicz P.D."/>
        </authorList>
    </citation>
    <scope>NUCLEOTIDE SEQUENCE [LARGE SCALE GENOMIC DNA]</scope>
    <source>
        <strain evidence="3">cv. Hale</strain>
    </source>
</reference>
<feature type="non-terminal residue" evidence="2">
    <location>
        <position position="274"/>
    </location>
</feature>
<gene>
    <name evidence="2" type="ORF">RCOM_1984170</name>
</gene>
<dbReference type="InParanoid" id="B9TPW2"/>
<sequence>MNESTAPAMSGQAHAPAAAAALAPTVLRTAAQVEAQDKSRKTRRVYPYSIVPGGLADRRELTRAIVVDKVVAEHYAAFQTDKATLKTVDKPRAVYVSYRKGDKVFWTAKKLHLAEGESLLSDGQNEIRTRCGNRISDVPQLPVEAKGPSEEELDASVEVAEDDAGEGTVANVGFGVDANPAGRGHPLQSFGTGTTAQNGGTRPTRTSVGMPSLPGSGLGPVWAGGALPVTLDGKLSSDVSGTGSPATGTTGTGTPDKVTSGTGTPGTGTPGTGT</sequence>
<dbReference type="AlphaFoldDB" id="B9TPW2"/>
<accession>B9TPW2</accession>
<dbReference type="EMBL" id="EQ997113">
    <property type="protein sequence ID" value="EEF22102.1"/>
    <property type="molecule type" value="Genomic_DNA"/>
</dbReference>